<feature type="chain" id="PRO_5046847041" evidence="5">
    <location>
        <begin position="24"/>
        <end position="318"/>
    </location>
</feature>
<evidence type="ECO:0000313" key="8">
    <source>
        <dbReference type="Proteomes" id="UP001500320"/>
    </source>
</evidence>
<keyword evidence="8" id="KW-1185">Reference proteome</keyword>
<evidence type="ECO:0000256" key="1">
    <source>
        <dbReference type="ARBA" id="ARBA00004196"/>
    </source>
</evidence>
<gene>
    <name evidence="7" type="ORF">GCM10010466_40880</name>
</gene>
<accession>A0ABP6NFF7</accession>
<comment type="caution">
    <text evidence="7">The sequence shown here is derived from an EMBL/GenBank/DDBJ whole genome shotgun (WGS) entry which is preliminary data.</text>
</comment>
<proteinExistence type="inferred from homology"/>
<evidence type="ECO:0000259" key="6">
    <source>
        <dbReference type="PROSITE" id="PS50983"/>
    </source>
</evidence>
<dbReference type="PROSITE" id="PS51257">
    <property type="entry name" value="PROKAR_LIPOPROTEIN"/>
    <property type="match status" value="1"/>
</dbReference>
<dbReference type="RefSeq" id="WP_344861851.1">
    <property type="nucleotide sequence ID" value="NZ_BAAAUT010000032.1"/>
</dbReference>
<dbReference type="SUPFAM" id="SSF53807">
    <property type="entry name" value="Helical backbone' metal receptor"/>
    <property type="match status" value="1"/>
</dbReference>
<keyword evidence="3" id="KW-0813">Transport</keyword>
<comment type="similarity">
    <text evidence="2">Belongs to the bacterial solute-binding protein 8 family.</text>
</comment>
<name>A0ABP6NFF7_9ACTN</name>
<dbReference type="PANTHER" id="PTHR30532:SF28">
    <property type="entry name" value="PETROBACTIN-BINDING PROTEIN YCLQ"/>
    <property type="match status" value="1"/>
</dbReference>
<evidence type="ECO:0000313" key="7">
    <source>
        <dbReference type="EMBL" id="GAA3145644.1"/>
    </source>
</evidence>
<evidence type="ECO:0000256" key="4">
    <source>
        <dbReference type="ARBA" id="ARBA00022729"/>
    </source>
</evidence>
<feature type="domain" description="Fe/B12 periplasmic-binding" evidence="6">
    <location>
        <begin position="60"/>
        <end position="318"/>
    </location>
</feature>
<dbReference type="PROSITE" id="PS50983">
    <property type="entry name" value="FE_B12_PBP"/>
    <property type="match status" value="1"/>
</dbReference>
<reference evidence="8" key="1">
    <citation type="journal article" date="2019" name="Int. J. Syst. Evol. Microbiol.">
        <title>The Global Catalogue of Microorganisms (GCM) 10K type strain sequencing project: providing services to taxonomists for standard genome sequencing and annotation.</title>
        <authorList>
            <consortium name="The Broad Institute Genomics Platform"/>
            <consortium name="The Broad Institute Genome Sequencing Center for Infectious Disease"/>
            <person name="Wu L."/>
            <person name="Ma J."/>
        </authorList>
    </citation>
    <scope>NUCLEOTIDE SEQUENCE [LARGE SCALE GENOMIC DNA]</scope>
    <source>
        <strain evidence="8">JCM 9373</strain>
    </source>
</reference>
<comment type="subcellular location">
    <subcellularLocation>
        <location evidence="1">Cell envelope</location>
    </subcellularLocation>
</comment>
<keyword evidence="4 5" id="KW-0732">Signal</keyword>
<feature type="signal peptide" evidence="5">
    <location>
        <begin position="1"/>
        <end position="23"/>
    </location>
</feature>
<evidence type="ECO:0000256" key="5">
    <source>
        <dbReference type="SAM" id="SignalP"/>
    </source>
</evidence>
<dbReference type="Proteomes" id="UP001500320">
    <property type="component" value="Unassembled WGS sequence"/>
</dbReference>
<evidence type="ECO:0000256" key="3">
    <source>
        <dbReference type="ARBA" id="ARBA00022448"/>
    </source>
</evidence>
<protein>
    <submittedName>
        <fullName evidence="7">Siderophore ABC transporter substrate-binding protein</fullName>
    </submittedName>
</protein>
<dbReference type="Pfam" id="PF01497">
    <property type="entry name" value="Peripla_BP_2"/>
    <property type="match status" value="1"/>
</dbReference>
<dbReference type="PANTHER" id="PTHR30532">
    <property type="entry name" value="IRON III DICITRATE-BINDING PERIPLASMIC PROTEIN"/>
    <property type="match status" value="1"/>
</dbReference>
<dbReference type="Gene3D" id="3.40.50.1980">
    <property type="entry name" value="Nitrogenase molybdenum iron protein domain"/>
    <property type="match status" value="2"/>
</dbReference>
<evidence type="ECO:0000256" key="2">
    <source>
        <dbReference type="ARBA" id="ARBA00008814"/>
    </source>
</evidence>
<dbReference type="EMBL" id="BAAAUT010000032">
    <property type="protein sequence ID" value="GAA3145644.1"/>
    <property type="molecule type" value="Genomic_DNA"/>
</dbReference>
<dbReference type="InterPro" id="IPR033870">
    <property type="entry name" value="FatB"/>
</dbReference>
<dbReference type="InterPro" id="IPR002491">
    <property type="entry name" value="ABC_transptr_periplasmic_BD"/>
</dbReference>
<sequence>MHHRPSRSRLVGLLLLPSLFAVAACGAGGETGAVTAESTGRSVTVKHAKGSATVPEKPAKVVVFDVGVLATLDELGVKVTGVPVVDNLPESLAEYGTDAYTKVGSLFEPDYEKVNSLEPDLIVVAGRSSAAYPELAEIAPTVDLSVDNAAFTASLRERVEALGTIFGKQAEVERRLDAIDASIAEVKARAGDRTGLIVLTTGGKLSAYGPGSRFGIIHDALGVKPAADGLSADIHGQAVSAEFVAETDPDLLYVVDRDSAIGENGEAAAKVLDNELVNGTKAAKNGKIVYLDPFAWYVAPTALSSVETMVENVGDSLS</sequence>
<dbReference type="InterPro" id="IPR051313">
    <property type="entry name" value="Bact_iron-sidero_bind"/>
</dbReference>
<organism evidence="7 8">
    <name type="scientific">Planomonospora alba</name>
    <dbReference type="NCBI Taxonomy" id="161354"/>
    <lineage>
        <taxon>Bacteria</taxon>
        <taxon>Bacillati</taxon>
        <taxon>Actinomycetota</taxon>
        <taxon>Actinomycetes</taxon>
        <taxon>Streptosporangiales</taxon>
        <taxon>Streptosporangiaceae</taxon>
        <taxon>Planomonospora</taxon>
    </lineage>
</organism>
<dbReference type="CDD" id="cd01140">
    <property type="entry name" value="FatB"/>
    <property type="match status" value="1"/>
</dbReference>